<dbReference type="GO" id="GO:0003950">
    <property type="term" value="F:NAD+ poly-ADP-ribosyltransferase activity"/>
    <property type="evidence" value="ECO:0007669"/>
    <property type="project" value="UniProtKB-EC"/>
</dbReference>
<comment type="caution">
    <text evidence="6">The sequence shown here is derived from an EMBL/GenBank/DDBJ whole genome shotgun (WGS) entry which is preliminary data.</text>
</comment>
<evidence type="ECO:0000256" key="3">
    <source>
        <dbReference type="ARBA" id="ARBA00022679"/>
    </source>
</evidence>
<comment type="catalytic activity">
    <reaction evidence="5">
        <text>NAD(+) + (ADP-D-ribosyl)n-acceptor = nicotinamide + (ADP-D-ribosyl)n+1-acceptor + H(+).</text>
        <dbReference type="EC" id="2.4.2.30"/>
    </reaction>
</comment>
<dbReference type="AlphaFoldDB" id="A0A9P5V3I3"/>
<feature type="non-terminal residue" evidence="6">
    <location>
        <position position="1"/>
    </location>
</feature>
<evidence type="ECO:0000313" key="7">
    <source>
        <dbReference type="Proteomes" id="UP000748756"/>
    </source>
</evidence>
<proteinExistence type="predicted"/>
<keyword evidence="2" id="KW-0328">Glycosyltransferase</keyword>
<evidence type="ECO:0000256" key="2">
    <source>
        <dbReference type="ARBA" id="ARBA00022676"/>
    </source>
</evidence>
<dbReference type="OrthoDB" id="2426118at2759"/>
<dbReference type="GO" id="GO:0070212">
    <property type="term" value="P:protein poly-ADP-ribosylation"/>
    <property type="evidence" value="ECO:0007669"/>
    <property type="project" value="TreeGrafter"/>
</dbReference>
<dbReference type="SUPFAM" id="SSF142921">
    <property type="entry name" value="WGR domain-like"/>
    <property type="match status" value="2"/>
</dbReference>
<keyword evidence="3" id="KW-0808">Transferase</keyword>
<dbReference type="GO" id="GO:1990404">
    <property type="term" value="F:NAD+-protein mono-ADP-ribosyltransferase activity"/>
    <property type="evidence" value="ECO:0007669"/>
    <property type="project" value="TreeGrafter"/>
</dbReference>
<protein>
    <recommendedName>
        <fullName evidence="1">NAD(+) ADP-ribosyltransferase</fullName>
        <ecNumber evidence="1">2.4.2.30</ecNumber>
    </recommendedName>
</protein>
<keyword evidence="4" id="KW-0520">NAD</keyword>
<sequence length="833" mass="91588">TDYKLDGPHDTVESAKAAFQVTYRENFGVQWEERETTVSERFTYEVKTYESFETVEEVEEVVEETEAVAIIAREQDTVTHDKTVTEVVTSTVQEDIVIEQTQEKTVLVEDEIQTKETVIAACVDESITVEATVEEVVESVAVSEEQEVVKEVVITKETGVIVEPADTKATSWFRRAVSGVGAVVVGAGAVAVGAGALAVGAANDAASGAGHAASGALEKVDGVWKRTVQVLTTRKAHVDSVAPIAKTSYVYYDDEVYDAVLVEKSTGVTYVTQLLFDSATTKYYVYVRWGESDYRLDGPHETVDAAKAAFQISYRENFGVQWQERETAVSERFTYEVKTYETFETVEAVEEVVDEKVAEVILQRNQEVIVDEETVQAETTTSTTVTHQDEGVSEVAYEVEVVDGEEITKVITTTKETGVVAQPAVTKSTSWFRKLAAGAGAAAAGALTQVDGVWKRSIQVLTTRKAHVDSVAPIAKTSYVYYDDEVYDAVLVEKSTGVTHVTQLLYDSATTKYYVYYRWGETDYKLDGPHDTVESAKATFQITYRENFGVQWEERETTVSERFTYEVKTYETFETTEEIEEIVEDYEISEVVAQEKVVIEDERVVSTHQSITSSHDDTVVRNVSEQVLFKKGAEVDAAELSRTQYETLSRVDSTASSAGTGALFGGATAILGGAAAASTVHHGGASSTTVVEETKKAVFDFSSLPVLPDQGIDVETGAPIGVIDLTSGTAEAYRELPRHLRPRAWVSLHVGGWQDAPHELEGFMRLDDQSGQRLMESARDAAQGKAQEATPIDNLRLPEIVALFAKKLYGHFGEELPAELTLDRLRQLGPHRP</sequence>
<dbReference type="GO" id="GO:0006302">
    <property type="term" value="P:double-strand break repair"/>
    <property type="evidence" value="ECO:0007669"/>
    <property type="project" value="TreeGrafter"/>
</dbReference>
<accession>A0A9P5V3I3</accession>
<dbReference type="InterPro" id="IPR050800">
    <property type="entry name" value="ARTD/PARP"/>
</dbReference>
<dbReference type="EMBL" id="JAAAUQ010001813">
    <property type="protein sequence ID" value="KAF9133005.1"/>
    <property type="molecule type" value="Genomic_DNA"/>
</dbReference>
<organism evidence="6 7">
    <name type="scientific">Linnemannia schmuckeri</name>
    <dbReference type="NCBI Taxonomy" id="64567"/>
    <lineage>
        <taxon>Eukaryota</taxon>
        <taxon>Fungi</taxon>
        <taxon>Fungi incertae sedis</taxon>
        <taxon>Mucoromycota</taxon>
        <taxon>Mortierellomycotina</taxon>
        <taxon>Mortierellomycetes</taxon>
        <taxon>Mortierellales</taxon>
        <taxon>Mortierellaceae</taxon>
        <taxon>Linnemannia</taxon>
    </lineage>
</organism>
<evidence type="ECO:0000313" key="6">
    <source>
        <dbReference type="EMBL" id="KAF9133005.1"/>
    </source>
</evidence>
<evidence type="ECO:0000256" key="5">
    <source>
        <dbReference type="ARBA" id="ARBA00033987"/>
    </source>
</evidence>
<evidence type="ECO:0000256" key="1">
    <source>
        <dbReference type="ARBA" id="ARBA00012020"/>
    </source>
</evidence>
<name>A0A9P5V3I3_9FUNG</name>
<reference evidence="6" key="1">
    <citation type="journal article" date="2020" name="Fungal Divers.">
        <title>Resolving the Mortierellaceae phylogeny through synthesis of multi-gene phylogenetics and phylogenomics.</title>
        <authorList>
            <person name="Vandepol N."/>
            <person name="Liber J."/>
            <person name="Desiro A."/>
            <person name="Na H."/>
            <person name="Kennedy M."/>
            <person name="Barry K."/>
            <person name="Grigoriev I.V."/>
            <person name="Miller A.N."/>
            <person name="O'Donnell K."/>
            <person name="Stajich J.E."/>
            <person name="Bonito G."/>
        </authorList>
    </citation>
    <scope>NUCLEOTIDE SEQUENCE</scope>
    <source>
        <strain evidence="6">NRRL 6426</strain>
    </source>
</reference>
<dbReference type="EC" id="2.4.2.30" evidence="1"/>
<dbReference type="InterPro" id="IPR036930">
    <property type="entry name" value="WGR_dom_sf"/>
</dbReference>
<dbReference type="PANTHER" id="PTHR10459">
    <property type="entry name" value="DNA LIGASE"/>
    <property type="match status" value="1"/>
</dbReference>
<dbReference type="Proteomes" id="UP000748756">
    <property type="component" value="Unassembled WGS sequence"/>
</dbReference>
<gene>
    <name evidence="6" type="ORF">BG015_003633</name>
</gene>
<dbReference type="PANTHER" id="PTHR10459:SF60">
    <property type="entry name" value="POLY [ADP-RIBOSE] POLYMERASE 2"/>
    <property type="match status" value="1"/>
</dbReference>
<keyword evidence="7" id="KW-1185">Reference proteome</keyword>
<dbReference type="GO" id="GO:0005730">
    <property type="term" value="C:nucleolus"/>
    <property type="evidence" value="ECO:0007669"/>
    <property type="project" value="TreeGrafter"/>
</dbReference>
<evidence type="ECO:0000256" key="4">
    <source>
        <dbReference type="ARBA" id="ARBA00023027"/>
    </source>
</evidence>